<dbReference type="EMBL" id="JAINDJ010000002">
    <property type="protein sequence ID" value="KAG9456372.1"/>
    <property type="molecule type" value="Genomic_DNA"/>
</dbReference>
<protein>
    <submittedName>
        <fullName evidence="3">Uncharacterized protein</fullName>
    </submittedName>
</protein>
<dbReference type="InterPro" id="IPR044925">
    <property type="entry name" value="His-Me_finger_sf"/>
</dbReference>
<evidence type="ECO:0000256" key="1">
    <source>
        <dbReference type="ARBA" id="ARBA00022722"/>
    </source>
</evidence>
<organism evidence="3 4">
    <name type="scientific">Aristolochia fimbriata</name>
    <name type="common">White veined hardy Dutchman's pipe vine</name>
    <dbReference type="NCBI Taxonomy" id="158543"/>
    <lineage>
        <taxon>Eukaryota</taxon>
        <taxon>Viridiplantae</taxon>
        <taxon>Streptophyta</taxon>
        <taxon>Embryophyta</taxon>
        <taxon>Tracheophyta</taxon>
        <taxon>Spermatophyta</taxon>
        <taxon>Magnoliopsida</taxon>
        <taxon>Magnoliidae</taxon>
        <taxon>Piperales</taxon>
        <taxon>Aristolochiaceae</taxon>
        <taxon>Aristolochia</taxon>
    </lineage>
</organism>
<dbReference type="SUPFAM" id="SSF54060">
    <property type="entry name" value="His-Me finger endonucleases"/>
    <property type="match status" value="1"/>
</dbReference>
<dbReference type="GO" id="GO:0004518">
    <property type="term" value="F:nuclease activity"/>
    <property type="evidence" value="ECO:0007669"/>
    <property type="project" value="UniProtKB-KW"/>
</dbReference>
<gene>
    <name evidence="3" type="ORF">H6P81_000880</name>
</gene>
<dbReference type="Pfam" id="PF04231">
    <property type="entry name" value="Endonuclease_1"/>
    <property type="match status" value="1"/>
</dbReference>
<accession>A0AAV7F8P0</accession>
<dbReference type="PANTHER" id="PTHR33607">
    <property type="entry name" value="ENDONUCLEASE-1"/>
    <property type="match status" value="1"/>
</dbReference>
<comment type="caution">
    <text evidence="3">The sequence shown here is derived from an EMBL/GenBank/DDBJ whole genome shotgun (WGS) entry which is preliminary data.</text>
</comment>
<evidence type="ECO:0000256" key="2">
    <source>
        <dbReference type="ARBA" id="ARBA00022801"/>
    </source>
</evidence>
<dbReference type="AlphaFoldDB" id="A0AAV7F8P0"/>
<dbReference type="Proteomes" id="UP000825729">
    <property type="component" value="Unassembled WGS sequence"/>
</dbReference>
<reference evidence="3 4" key="1">
    <citation type="submission" date="2021-07" db="EMBL/GenBank/DDBJ databases">
        <title>The Aristolochia fimbriata genome: insights into angiosperm evolution, floral development and chemical biosynthesis.</title>
        <authorList>
            <person name="Jiao Y."/>
        </authorList>
    </citation>
    <scope>NUCLEOTIDE SEQUENCE [LARGE SCALE GENOMIC DNA]</scope>
    <source>
        <strain evidence="3">IBCAS-2021</strain>
        <tissue evidence="3">Leaf</tissue>
    </source>
</reference>
<sequence>MRSSPLLSGTHIFPFETTGFISGKRQSRVPITTCQSVNASSLASMRLRNRSRILKLNVQIRKQLCRFCLRGAKCFNSLVSLASSAAVLCLVALSLLVAAPGDPATLSSYPCEDVSHYYSYVENEKGILLMKKLNYIVSGHRSLPYKKVWDALKILDAADIDNPEKSSKIVEIYSLKSVSKSLAGKLVGWNREHLWPRSYGLTNGPSLTDLHNIRPADTNVNSSRGNKYYGECDNYSHACMRPANREAAYDTETDDKRWAPPVLVRGDIARSLMYMAVRYGFHQAHEGPQLQLSDSPSIAKREMGLLSVLLRWNEQDPPSRAEKLRNSRICRLYQHNRNPFVDHPEYANRIWKKIAEQVQEYSDPEKVATH</sequence>
<dbReference type="PANTHER" id="PTHR33607:SF2">
    <property type="entry name" value="ENDONUCLEASE-1"/>
    <property type="match status" value="1"/>
</dbReference>
<proteinExistence type="predicted"/>
<keyword evidence="2" id="KW-0378">Hydrolase</keyword>
<keyword evidence="1" id="KW-0540">Nuclease</keyword>
<dbReference type="InterPro" id="IPR007346">
    <property type="entry name" value="Endonuclease-I"/>
</dbReference>
<keyword evidence="4" id="KW-1185">Reference proteome</keyword>
<dbReference type="GO" id="GO:0016787">
    <property type="term" value="F:hydrolase activity"/>
    <property type="evidence" value="ECO:0007669"/>
    <property type="project" value="UniProtKB-KW"/>
</dbReference>
<evidence type="ECO:0000313" key="4">
    <source>
        <dbReference type="Proteomes" id="UP000825729"/>
    </source>
</evidence>
<evidence type="ECO:0000313" key="3">
    <source>
        <dbReference type="EMBL" id="KAG9456372.1"/>
    </source>
</evidence>
<name>A0AAV7F8P0_ARIFI</name>